<evidence type="ECO:0000313" key="12">
    <source>
        <dbReference type="Proteomes" id="UP000565078"/>
    </source>
</evidence>
<keyword evidence="7" id="KW-0811">Translocation</keyword>
<organism evidence="11 12">
    <name type="scientific">Candidatus Iainarchaeum sp</name>
    <dbReference type="NCBI Taxonomy" id="3101447"/>
    <lineage>
        <taxon>Archaea</taxon>
        <taxon>Candidatus Iainarchaeota</taxon>
        <taxon>Candidatus Iainarchaeia</taxon>
        <taxon>Candidatus Iainarchaeales</taxon>
        <taxon>Candidatus Iainarchaeaceae</taxon>
        <taxon>Candidatus Iainarchaeum</taxon>
    </lineage>
</organism>
<evidence type="ECO:0000256" key="6">
    <source>
        <dbReference type="ARBA" id="ARBA00022989"/>
    </source>
</evidence>
<keyword evidence="3" id="KW-1003">Cell membrane</keyword>
<dbReference type="SUPFAM" id="SSF82866">
    <property type="entry name" value="Multidrug efflux transporter AcrB transmembrane domain"/>
    <property type="match status" value="1"/>
</dbReference>
<evidence type="ECO:0000256" key="9">
    <source>
        <dbReference type="SAM" id="Phobius"/>
    </source>
</evidence>
<protein>
    <recommendedName>
        <fullName evidence="10">Protein export membrane protein SecD/SecF C-terminal domain-containing protein</fullName>
    </recommendedName>
</protein>
<feature type="domain" description="Protein export membrane protein SecD/SecF C-terminal" evidence="10">
    <location>
        <begin position="362"/>
        <end position="524"/>
    </location>
</feature>
<dbReference type="Pfam" id="PF07549">
    <property type="entry name" value="Sec_GG"/>
    <property type="match status" value="1"/>
</dbReference>
<feature type="transmembrane region" description="Helical" evidence="9">
    <location>
        <begin position="406"/>
        <end position="428"/>
    </location>
</feature>
<dbReference type="PANTHER" id="PTHR30081">
    <property type="entry name" value="PROTEIN-EXPORT MEMBRANE PROTEIN SEC"/>
    <property type="match status" value="1"/>
</dbReference>
<comment type="caution">
    <text evidence="11">The sequence shown here is derived from an EMBL/GenBank/DDBJ whole genome shotgun (WGS) entry which is preliminary data.</text>
</comment>
<keyword evidence="8 9" id="KW-0472">Membrane</keyword>
<evidence type="ECO:0000256" key="7">
    <source>
        <dbReference type="ARBA" id="ARBA00023010"/>
    </source>
</evidence>
<accession>A0A7J4IXE1</accession>
<dbReference type="Gene3D" id="1.20.1640.10">
    <property type="entry name" value="Multidrug efflux transporter AcrB transmembrane domain"/>
    <property type="match status" value="1"/>
</dbReference>
<keyword evidence="2" id="KW-0813">Transport</keyword>
<evidence type="ECO:0000256" key="4">
    <source>
        <dbReference type="ARBA" id="ARBA00022692"/>
    </source>
</evidence>
<dbReference type="InterPro" id="IPR022813">
    <property type="entry name" value="SecD/SecF_arch_bac"/>
</dbReference>
<feature type="transmembrane region" description="Helical" evidence="9">
    <location>
        <begin position="509"/>
        <end position="536"/>
    </location>
</feature>
<evidence type="ECO:0000256" key="3">
    <source>
        <dbReference type="ARBA" id="ARBA00022475"/>
    </source>
</evidence>
<dbReference type="AlphaFoldDB" id="A0A7J4IXE1"/>
<dbReference type="Proteomes" id="UP000565078">
    <property type="component" value="Unassembled WGS sequence"/>
</dbReference>
<feature type="transmembrane region" description="Helical" evidence="9">
    <location>
        <begin position="378"/>
        <end position="399"/>
    </location>
</feature>
<evidence type="ECO:0000256" key="8">
    <source>
        <dbReference type="ARBA" id="ARBA00023136"/>
    </source>
</evidence>
<sequence length="542" mass="58142">MRALLSNWRILLFLAALALAVFLVAVQGPQYGLEFTGGTYFQIKLENQLPADDMERVVSLIGRRIDAFGLRDSRVNSMGDDLVGAQIAETNPDKIAELEALIRTQAKFEAMMDGNVLFLGSDLKQISKDPSAGYGISEVQGGVEWRLPFVLSQSAAEKFSKGIFHKCTAVGFEGSKTKYDCAKTYFFIDRPSDGVIIIPRDVYASDSELMPKGNPSESIPEGLTVEELMRNAGLPFIVLDSNGLTQAQTAQLQSLASAAKRAIVPAGSPKELTDTLASLGYKISEVGAAQGIPWTWMASGARQAIEVTPEIAGLEPYIENVNNATIYSSLYIRGYAIDMKAGQADLRNLQILLETGSLPIGIESVSRETISPSLGKDFLTTTVIIGIAAIVAVSLLIFLRYRRLYLSLPVIFVGISEVTITAGVAILLGIRFDLASVTGIIAAVGTGLNDQIVILDELLKGGTEVVEVSYANRLKRAFFIVVAAAATTSAALAPLILFSSQGFGKLAGFAITEILGIIVGVLISRPAFSIIAEYILRMVKKA</sequence>
<evidence type="ECO:0000256" key="1">
    <source>
        <dbReference type="ARBA" id="ARBA00004651"/>
    </source>
</evidence>
<evidence type="ECO:0000256" key="2">
    <source>
        <dbReference type="ARBA" id="ARBA00022448"/>
    </source>
</evidence>
<dbReference type="GO" id="GO:0005886">
    <property type="term" value="C:plasma membrane"/>
    <property type="evidence" value="ECO:0007669"/>
    <property type="project" value="UniProtKB-SubCell"/>
</dbReference>
<reference evidence="12" key="1">
    <citation type="journal article" date="2020" name="bioRxiv">
        <title>A rank-normalized archaeal taxonomy based on genome phylogeny resolves widespread incomplete and uneven classifications.</title>
        <authorList>
            <person name="Rinke C."/>
            <person name="Chuvochina M."/>
            <person name="Mussig A.J."/>
            <person name="Chaumeil P.-A."/>
            <person name="Waite D.W."/>
            <person name="Whitman W.B."/>
            <person name="Parks D.H."/>
            <person name="Hugenholtz P."/>
        </authorList>
    </citation>
    <scope>NUCLEOTIDE SEQUENCE [LARGE SCALE GENOMIC DNA]</scope>
</reference>
<dbReference type="Gene3D" id="3.30.70.3400">
    <property type="match status" value="1"/>
</dbReference>
<dbReference type="EMBL" id="DUGC01000045">
    <property type="protein sequence ID" value="HIH09520.1"/>
    <property type="molecule type" value="Genomic_DNA"/>
</dbReference>
<gene>
    <name evidence="11" type="ORF">HA254_02510</name>
</gene>
<evidence type="ECO:0000259" key="10">
    <source>
        <dbReference type="Pfam" id="PF02355"/>
    </source>
</evidence>
<dbReference type="InterPro" id="IPR022646">
    <property type="entry name" value="SecD/SecF_CS"/>
</dbReference>
<feature type="transmembrane region" description="Helical" evidence="9">
    <location>
        <begin position="434"/>
        <end position="455"/>
    </location>
</feature>
<evidence type="ECO:0000256" key="5">
    <source>
        <dbReference type="ARBA" id="ARBA00022927"/>
    </source>
</evidence>
<keyword evidence="5" id="KW-0653">Protein transport</keyword>
<dbReference type="PANTHER" id="PTHR30081:SF1">
    <property type="entry name" value="PROTEIN TRANSLOCASE SUBUNIT SECD"/>
    <property type="match status" value="1"/>
</dbReference>
<keyword evidence="4 9" id="KW-0812">Transmembrane</keyword>
<proteinExistence type="predicted"/>
<evidence type="ECO:0000313" key="11">
    <source>
        <dbReference type="EMBL" id="HIH09520.1"/>
    </source>
</evidence>
<comment type="subcellular location">
    <subcellularLocation>
        <location evidence="1">Cell membrane</location>
        <topology evidence="1">Multi-pass membrane protein</topology>
    </subcellularLocation>
</comment>
<dbReference type="Pfam" id="PF02355">
    <property type="entry name" value="SecD_SecF_C"/>
    <property type="match status" value="1"/>
</dbReference>
<feature type="transmembrane region" description="Helical" evidence="9">
    <location>
        <begin position="476"/>
        <end position="497"/>
    </location>
</feature>
<dbReference type="InterPro" id="IPR048634">
    <property type="entry name" value="SecD_SecF_C"/>
</dbReference>
<dbReference type="GO" id="GO:0015031">
    <property type="term" value="P:protein transport"/>
    <property type="evidence" value="ECO:0007669"/>
    <property type="project" value="UniProtKB-KW"/>
</dbReference>
<name>A0A7J4IXE1_9ARCH</name>
<keyword evidence="6 9" id="KW-1133">Transmembrane helix</keyword>